<gene>
    <name evidence="2" type="primary">pgsW</name>
    <name evidence="2" type="ORF">KDA27_21155</name>
</gene>
<evidence type="ECO:0000256" key="1">
    <source>
        <dbReference type="SAM" id="MobiDB-lite"/>
    </source>
</evidence>
<dbReference type="NCBIfam" id="TIGR04332">
    <property type="entry name" value="gamma_Glu_sys"/>
    <property type="match status" value="1"/>
</dbReference>
<name>A0A956SF35_UNCEI</name>
<feature type="region of interest" description="Disordered" evidence="1">
    <location>
        <begin position="391"/>
        <end position="412"/>
    </location>
</feature>
<evidence type="ECO:0000313" key="2">
    <source>
        <dbReference type="EMBL" id="MCA9758317.1"/>
    </source>
</evidence>
<evidence type="ECO:0000313" key="3">
    <source>
        <dbReference type="Proteomes" id="UP000739538"/>
    </source>
</evidence>
<proteinExistence type="predicted"/>
<organism evidence="2 3">
    <name type="scientific">Eiseniibacteriota bacterium</name>
    <dbReference type="NCBI Taxonomy" id="2212470"/>
    <lineage>
        <taxon>Bacteria</taxon>
        <taxon>Candidatus Eiseniibacteriota</taxon>
    </lineage>
</organism>
<dbReference type="EMBL" id="JAGQHS010000160">
    <property type="protein sequence ID" value="MCA9758317.1"/>
    <property type="molecule type" value="Genomic_DNA"/>
</dbReference>
<dbReference type="InterPro" id="IPR027602">
    <property type="entry name" value="PGA_system"/>
</dbReference>
<reference evidence="2" key="1">
    <citation type="submission" date="2020-04" db="EMBL/GenBank/DDBJ databases">
        <authorList>
            <person name="Zhang T."/>
        </authorList>
    </citation>
    <scope>NUCLEOTIDE SEQUENCE</scope>
    <source>
        <strain evidence="2">HKST-UBA02</strain>
    </source>
</reference>
<reference evidence="2" key="2">
    <citation type="journal article" date="2021" name="Microbiome">
        <title>Successional dynamics and alternative stable states in a saline activated sludge microbial community over 9 years.</title>
        <authorList>
            <person name="Wang Y."/>
            <person name="Ye J."/>
            <person name="Ju F."/>
            <person name="Liu L."/>
            <person name="Boyd J.A."/>
            <person name="Deng Y."/>
            <person name="Parks D.H."/>
            <person name="Jiang X."/>
            <person name="Yin X."/>
            <person name="Woodcroft B.J."/>
            <person name="Tyson G.W."/>
            <person name="Hugenholtz P."/>
            <person name="Polz M.F."/>
            <person name="Zhang T."/>
        </authorList>
    </citation>
    <scope>NUCLEOTIDE SEQUENCE</scope>
    <source>
        <strain evidence="2">HKST-UBA02</strain>
    </source>
</reference>
<dbReference type="Proteomes" id="UP000739538">
    <property type="component" value="Unassembled WGS sequence"/>
</dbReference>
<accession>A0A956SF35</accession>
<protein>
    <submittedName>
        <fullName evidence="2">Poly-gamma-glutamate system protein</fullName>
    </submittedName>
</protein>
<sequence length="412" mass="44121">MKRIFSSSVPWSQRADVFLFALALIGVLFHVLGESTRRLRPEPYLQEKMSAATRAVRCFEVIREHRLGTPVVVDLVNDPEGSGLIGEEFTLTTTDRGILDSKLTSVNPNFAALFVEYFEDLGLEPGDPVAIAMTGSFPALNICALVAAEELSLLPLPITSVGASMWGANDPSFTWLDMETLLYERGLIHTRSLAASLGGSNDRGRGLSPNGRSLLEEAIERNGVPLIAEQTLDESIAARIAIFDAEAEPRGIRAYVNIGGGSASIGTSLDGGLIPSGPSVKLPEYNWTQRGALQHYGKRRVPIVHVLGLQTIAKRHGFPVAPETIPTVGEGTIFHQEVYDLKVVVPSLLLYALLCFGLLRSRNRAERAAREGLVTSGLGLAPAAQGAGASPYPIIPASPEANPATIRSAPTP</sequence>
<comment type="caution">
    <text evidence="2">The sequence shown here is derived from an EMBL/GenBank/DDBJ whole genome shotgun (WGS) entry which is preliminary data.</text>
</comment>
<dbReference type="AlphaFoldDB" id="A0A956SF35"/>